<comment type="subcellular location">
    <subcellularLocation>
        <location evidence="1 10">Cell outer membrane</location>
        <topology evidence="1 10">Multi-pass membrane protein</topology>
    </subcellularLocation>
</comment>
<evidence type="ECO:0000256" key="6">
    <source>
        <dbReference type="ARBA" id="ARBA00022729"/>
    </source>
</evidence>
<reference evidence="16 17" key="1">
    <citation type="submission" date="2018-12" db="EMBL/GenBank/DDBJ databases">
        <authorList>
            <consortium name="Pathogen Informatics"/>
        </authorList>
    </citation>
    <scope>NUCLEOTIDE SEQUENCE [LARGE SCALE GENOMIC DNA]</scope>
    <source>
        <strain evidence="16 17">NCTC10976</strain>
    </source>
</reference>
<dbReference type="Gene3D" id="2.170.130.10">
    <property type="entry name" value="TonB-dependent receptor, plug domain"/>
    <property type="match status" value="1"/>
</dbReference>
<sequence>MRFSPSKLSMAVFLATTSLAYAQENTVNLDVVSVVSENAGAKSRTNVVTLKDLNKGTKEDLRGVLSAEPAINFGGGTGGTSQWTTIRGMGQDQIDIKVDNTYSDAQIFHHQSRFMLDPSLIKRIDVRKGAGSASAGIGATSGSIEATTVDAKDLLREGQDFGFKLNAGVSSNKGHSQGASVYGKSGAFDALLSGNWETAENYKGGKGYSNKEGSDTVKNSALGQRGLLAKFGVDINEDHRVVLSHRQERYHGERALREEFDFSQDWTTTASLTSEQRAAGYQLGAAAGVDRNGCPTRYLLDKNGALVANDANNDPRYRITTQNTTNLEYIGKNLGLINEVKANAYLLENSREETDTNSKTKVVIKGANINFDSEIGSDHFVKYGVNYRHQEGKPNSLEAFAENRRTRRLEATGVTNNQEKEDIGAYVEGIWGFGPVTMTTGLRYDHFDFKANDGKKVSDGAFSPSVGLIWEVVQGLSLNTNLNYATRSPRFYEVALSGSTARSVADDLKAEKARNTEIGFNYDFNDQISLNGSYFWQKVKDAHAVLNNTLVNSALLRNKGYELGAAYKYSGFTFRLGVADSKPETWVFNDASLDSTVYAVATGRTWTTGLSYKFENPSLEIGWKGRFVEGETGTPSRGSNATTAPVKQSGYGVNDFYASWDANKNLTLNFAVNNAFNKNYKSHSQRAGATSLPSAGRDFRVNVNYTF</sequence>
<keyword evidence="9 10" id="KW-0998">Cell outer membrane</keyword>
<dbReference type="Pfam" id="PF07715">
    <property type="entry name" value="Plug"/>
    <property type="match status" value="1"/>
</dbReference>
<dbReference type="RefSeq" id="WP_005618834.1">
    <property type="nucleotide sequence ID" value="NZ_CBDBSX010000034.1"/>
</dbReference>
<feature type="short sequence motif" description="TonB C-terminal box" evidence="11">
    <location>
        <begin position="690"/>
        <end position="707"/>
    </location>
</feature>
<evidence type="ECO:0000256" key="7">
    <source>
        <dbReference type="ARBA" id="ARBA00023077"/>
    </source>
</evidence>
<dbReference type="InterPro" id="IPR012910">
    <property type="entry name" value="Plug_dom"/>
</dbReference>
<name>A0A3S4Z5K0_ACTPL</name>
<evidence type="ECO:0000256" key="5">
    <source>
        <dbReference type="ARBA" id="ARBA00022692"/>
    </source>
</evidence>
<dbReference type="InterPro" id="IPR010917">
    <property type="entry name" value="TonB_rcpt_CS"/>
</dbReference>
<keyword evidence="5 10" id="KW-0812">Transmembrane</keyword>
<evidence type="ECO:0000313" key="16">
    <source>
        <dbReference type="EMBL" id="VEJ17299.1"/>
    </source>
</evidence>
<dbReference type="PANTHER" id="PTHR30069">
    <property type="entry name" value="TONB-DEPENDENT OUTER MEMBRANE RECEPTOR"/>
    <property type="match status" value="1"/>
</dbReference>
<dbReference type="Pfam" id="PF00593">
    <property type="entry name" value="TonB_dep_Rec_b-barrel"/>
    <property type="match status" value="1"/>
</dbReference>
<dbReference type="Proteomes" id="UP000275510">
    <property type="component" value="Chromosome"/>
</dbReference>
<keyword evidence="8 10" id="KW-0472">Membrane</keyword>
<keyword evidence="6 13" id="KW-0732">Signal</keyword>
<evidence type="ECO:0000256" key="12">
    <source>
        <dbReference type="RuleBase" id="RU003357"/>
    </source>
</evidence>
<dbReference type="PANTHER" id="PTHR30069:SF41">
    <property type="entry name" value="HEME_HEMOPEXIN UTILIZATION PROTEIN C"/>
    <property type="match status" value="1"/>
</dbReference>
<feature type="signal peptide" evidence="13">
    <location>
        <begin position="1"/>
        <end position="22"/>
    </location>
</feature>
<feature type="domain" description="TonB-dependent receptor plug" evidence="15">
    <location>
        <begin position="43"/>
        <end position="142"/>
    </location>
</feature>
<dbReference type="InterPro" id="IPR037066">
    <property type="entry name" value="Plug_dom_sf"/>
</dbReference>
<protein>
    <submittedName>
        <fullName evidence="16">Iron-regulated outer membrane protein</fullName>
    </submittedName>
</protein>
<evidence type="ECO:0000256" key="2">
    <source>
        <dbReference type="ARBA" id="ARBA00009810"/>
    </source>
</evidence>
<feature type="chain" id="PRO_5018539645" evidence="13">
    <location>
        <begin position="23"/>
        <end position="707"/>
    </location>
</feature>
<evidence type="ECO:0000259" key="15">
    <source>
        <dbReference type="Pfam" id="PF07715"/>
    </source>
</evidence>
<feature type="domain" description="TonB-dependent receptor-like beta-barrel" evidence="14">
    <location>
        <begin position="300"/>
        <end position="674"/>
    </location>
</feature>
<comment type="similarity">
    <text evidence="2 10 12">Belongs to the TonB-dependent receptor family.</text>
</comment>
<dbReference type="InterPro" id="IPR039426">
    <property type="entry name" value="TonB-dep_rcpt-like"/>
</dbReference>
<dbReference type="PROSITE" id="PS01156">
    <property type="entry name" value="TONB_DEPENDENT_REC_2"/>
    <property type="match status" value="1"/>
</dbReference>
<dbReference type="AlphaFoldDB" id="A0A3S4Z5K0"/>
<keyword evidence="4 10" id="KW-1134">Transmembrane beta strand</keyword>
<dbReference type="EMBL" id="LR134515">
    <property type="protein sequence ID" value="VEJ17299.1"/>
    <property type="molecule type" value="Genomic_DNA"/>
</dbReference>
<dbReference type="GO" id="GO:0009279">
    <property type="term" value="C:cell outer membrane"/>
    <property type="evidence" value="ECO:0007669"/>
    <property type="project" value="UniProtKB-SubCell"/>
</dbReference>
<evidence type="ECO:0000256" key="3">
    <source>
        <dbReference type="ARBA" id="ARBA00022448"/>
    </source>
</evidence>
<evidence type="ECO:0000256" key="8">
    <source>
        <dbReference type="ARBA" id="ARBA00023136"/>
    </source>
</evidence>
<keyword evidence="3 10" id="KW-0813">Transport</keyword>
<dbReference type="CDD" id="cd01347">
    <property type="entry name" value="ligand_gated_channel"/>
    <property type="match status" value="1"/>
</dbReference>
<dbReference type="InterPro" id="IPR000531">
    <property type="entry name" value="Beta-barrel_TonB"/>
</dbReference>
<dbReference type="Gene3D" id="2.40.170.20">
    <property type="entry name" value="TonB-dependent receptor, beta-barrel domain"/>
    <property type="match status" value="1"/>
</dbReference>
<evidence type="ECO:0000313" key="17">
    <source>
        <dbReference type="Proteomes" id="UP000275510"/>
    </source>
</evidence>
<keyword evidence="7 12" id="KW-0798">TonB box</keyword>
<dbReference type="GO" id="GO:0044718">
    <property type="term" value="P:siderophore transmembrane transport"/>
    <property type="evidence" value="ECO:0007669"/>
    <property type="project" value="TreeGrafter"/>
</dbReference>
<dbReference type="SUPFAM" id="SSF56935">
    <property type="entry name" value="Porins"/>
    <property type="match status" value="1"/>
</dbReference>
<proteinExistence type="inferred from homology"/>
<dbReference type="InterPro" id="IPR036942">
    <property type="entry name" value="Beta-barrel_TonB_sf"/>
</dbReference>
<evidence type="ECO:0000256" key="13">
    <source>
        <dbReference type="SAM" id="SignalP"/>
    </source>
</evidence>
<evidence type="ECO:0000256" key="4">
    <source>
        <dbReference type="ARBA" id="ARBA00022452"/>
    </source>
</evidence>
<evidence type="ECO:0000256" key="11">
    <source>
        <dbReference type="PROSITE-ProRule" id="PRU10144"/>
    </source>
</evidence>
<accession>A0A3S4Z5K0</accession>
<organism evidence="16 17">
    <name type="scientific">Actinobacillus pleuropneumoniae</name>
    <name type="common">Haemophilus pleuropneumoniae</name>
    <dbReference type="NCBI Taxonomy" id="715"/>
    <lineage>
        <taxon>Bacteria</taxon>
        <taxon>Pseudomonadati</taxon>
        <taxon>Pseudomonadota</taxon>
        <taxon>Gammaproteobacteria</taxon>
        <taxon>Pasteurellales</taxon>
        <taxon>Pasteurellaceae</taxon>
        <taxon>Actinobacillus</taxon>
    </lineage>
</organism>
<evidence type="ECO:0000256" key="1">
    <source>
        <dbReference type="ARBA" id="ARBA00004571"/>
    </source>
</evidence>
<gene>
    <name evidence="16" type="primary">hxuC</name>
    <name evidence="16" type="ORF">NCTC10976_01415</name>
</gene>
<dbReference type="PROSITE" id="PS52016">
    <property type="entry name" value="TONB_DEPENDENT_REC_3"/>
    <property type="match status" value="1"/>
</dbReference>
<dbReference type="GO" id="GO:0015344">
    <property type="term" value="F:siderophore uptake transmembrane transporter activity"/>
    <property type="evidence" value="ECO:0007669"/>
    <property type="project" value="TreeGrafter"/>
</dbReference>
<evidence type="ECO:0000259" key="14">
    <source>
        <dbReference type="Pfam" id="PF00593"/>
    </source>
</evidence>
<evidence type="ECO:0000256" key="9">
    <source>
        <dbReference type="ARBA" id="ARBA00023237"/>
    </source>
</evidence>
<evidence type="ECO:0000256" key="10">
    <source>
        <dbReference type="PROSITE-ProRule" id="PRU01360"/>
    </source>
</evidence>